<dbReference type="InterPro" id="IPR051681">
    <property type="entry name" value="Ser/Thr_Kinases-Pseudokinases"/>
</dbReference>
<evidence type="ECO:0000256" key="4">
    <source>
        <dbReference type="ARBA" id="ARBA00022777"/>
    </source>
</evidence>
<keyword evidence="3 6" id="KW-0547">Nucleotide-binding</keyword>
<gene>
    <name evidence="8" type="ORF">KC19_2G223000</name>
</gene>
<dbReference type="EMBL" id="CM026422">
    <property type="protein sequence ID" value="KAG0588184.1"/>
    <property type="molecule type" value="Genomic_DNA"/>
</dbReference>
<dbReference type="Gene3D" id="1.10.510.10">
    <property type="entry name" value="Transferase(Phosphotransferase) domain 1"/>
    <property type="match status" value="1"/>
</dbReference>
<evidence type="ECO:0000256" key="1">
    <source>
        <dbReference type="ARBA" id="ARBA00022527"/>
    </source>
</evidence>
<evidence type="ECO:0000256" key="5">
    <source>
        <dbReference type="ARBA" id="ARBA00022840"/>
    </source>
</evidence>
<dbReference type="PANTHER" id="PTHR44329:SF260">
    <property type="entry name" value="PROTEIN KINASE DOMAIN-CONTAINING PROTEIN"/>
    <property type="match status" value="1"/>
</dbReference>
<dbReference type="AlphaFoldDB" id="A0A8T0IWT2"/>
<keyword evidence="4" id="KW-0418">Kinase</keyword>
<evidence type="ECO:0000313" key="9">
    <source>
        <dbReference type="Proteomes" id="UP000822688"/>
    </source>
</evidence>
<dbReference type="SMART" id="SM00220">
    <property type="entry name" value="S_TKc"/>
    <property type="match status" value="1"/>
</dbReference>
<dbReference type="InterPro" id="IPR008271">
    <property type="entry name" value="Ser/Thr_kinase_AS"/>
</dbReference>
<dbReference type="InterPro" id="IPR011009">
    <property type="entry name" value="Kinase-like_dom_sf"/>
</dbReference>
<dbReference type="Proteomes" id="UP000822688">
    <property type="component" value="Chromosome 2"/>
</dbReference>
<sequence>MRLSREIVPHLLLAASGQLHSSFKCSKRNEIQPLLAVASRLFEYESRATDHMNKQQCRLLSEKLLCILKWAQRTNISATEPLFHELHGIVTSAETLIELCDCNVGEAHSYRLISFLDSREAFAEIFSKMVWYATEFLLQRDFLGILRQALADMWQLELREAASEDHKSEHLRPTLVDVKRSDIEVEYMHAIGHGAFGRVFKAMWLGAYPCAVKELDCGNDKTFKLEASVLSSLHHPNIVHFIGCLEDERSSALVMELMDYDLTYLFRKYELGLDVIVAVDIMLQAAQGMRYLHAADIVHRDLKAANILIKEVNKFAESRVGCYSVKLTDFGLARTKVKFVETVWSYKVGTLRWRAPELLEMISEDRESIDHPVSLFFPKQTDVYSFAITCSEILTCKTPYSELENSVTGISTMQLRQKILQGRRPLLPSNGLPEQLVSLIERCWDGNPDRRPNFDVICFVLQQIKASLLTERRIALKHGQLSNTPFKSTSQVYEPHQFQHVSYTALRLQTI</sequence>
<dbReference type="GO" id="GO:0004674">
    <property type="term" value="F:protein serine/threonine kinase activity"/>
    <property type="evidence" value="ECO:0007669"/>
    <property type="project" value="UniProtKB-KW"/>
</dbReference>
<dbReference type="PROSITE" id="PS50011">
    <property type="entry name" value="PROTEIN_KINASE_DOM"/>
    <property type="match status" value="1"/>
</dbReference>
<evidence type="ECO:0000313" key="8">
    <source>
        <dbReference type="EMBL" id="KAG0588184.1"/>
    </source>
</evidence>
<feature type="domain" description="Protein kinase" evidence="7">
    <location>
        <begin position="185"/>
        <end position="469"/>
    </location>
</feature>
<dbReference type="PROSITE" id="PS00107">
    <property type="entry name" value="PROTEIN_KINASE_ATP"/>
    <property type="match status" value="1"/>
</dbReference>
<organism evidence="8 9">
    <name type="scientific">Ceratodon purpureus</name>
    <name type="common">Fire moss</name>
    <name type="synonym">Dicranum purpureum</name>
    <dbReference type="NCBI Taxonomy" id="3225"/>
    <lineage>
        <taxon>Eukaryota</taxon>
        <taxon>Viridiplantae</taxon>
        <taxon>Streptophyta</taxon>
        <taxon>Embryophyta</taxon>
        <taxon>Bryophyta</taxon>
        <taxon>Bryophytina</taxon>
        <taxon>Bryopsida</taxon>
        <taxon>Dicranidae</taxon>
        <taxon>Pseudoditrichales</taxon>
        <taxon>Ditrichaceae</taxon>
        <taxon>Ceratodon</taxon>
    </lineage>
</organism>
<dbReference type="Pfam" id="PF07714">
    <property type="entry name" value="PK_Tyr_Ser-Thr"/>
    <property type="match status" value="1"/>
</dbReference>
<keyword evidence="1" id="KW-0723">Serine/threonine-protein kinase</keyword>
<keyword evidence="9" id="KW-1185">Reference proteome</keyword>
<dbReference type="InterPro" id="IPR017441">
    <property type="entry name" value="Protein_kinase_ATP_BS"/>
</dbReference>
<dbReference type="SUPFAM" id="SSF56112">
    <property type="entry name" value="Protein kinase-like (PK-like)"/>
    <property type="match status" value="1"/>
</dbReference>
<reference evidence="8" key="1">
    <citation type="submission" date="2020-06" db="EMBL/GenBank/DDBJ databases">
        <title>WGS assembly of Ceratodon purpureus strain R40.</title>
        <authorList>
            <person name="Carey S.B."/>
            <person name="Jenkins J."/>
            <person name="Shu S."/>
            <person name="Lovell J.T."/>
            <person name="Sreedasyam A."/>
            <person name="Maumus F."/>
            <person name="Tiley G.P."/>
            <person name="Fernandez-Pozo N."/>
            <person name="Barry K."/>
            <person name="Chen C."/>
            <person name="Wang M."/>
            <person name="Lipzen A."/>
            <person name="Daum C."/>
            <person name="Saski C.A."/>
            <person name="Payton A.C."/>
            <person name="Mcbreen J.C."/>
            <person name="Conrad R.E."/>
            <person name="Kollar L.M."/>
            <person name="Olsson S."/>
            <person name="Huttunen S."/>
            <person name="Landis J.B."/>
            <person name="Wickett N.J."/>
            <person name="Johnson M.G."/>
            <person name="Rensing S.A."/>
            <person name="Grimwood J."/>
            <person name="Schmutz J."/>
            <person name="Mcdaniel S.F."/>
        </authorList>
    </citation>
    <scope>NUCLEOTIDE SEQUENCE</scope>
    <source>
        <strain evidence="8">R40</strain>
    </source>
</reference>
<dbReference type="InterPro" id="IPR001245">
    <property type="entry name" value="Ser-Thr/Tyr_kinase_cat_dom"/>
</dbReference>
<feature type="binding site" evidence="6">
    <location>
        <position position="213"/>
    </location>
    <ligand>
        <name>ATP</name>
        <dbReference type="ChEBI" id="CHEBI:30616"/>
    </ligand>
</feature>
<keyword evidence="2" id="KW-0808">Transferase</keyword>
<evidence type="ECO:0000259" key="7">
    <source>
        <dbReference type="PROSITE" id="PS50011"/>
    </source>
</evidence>
<accession>A0A8T0IWT2</accession>
<name>A0A8T0IWT2_CERPU</name>
<dbReference type="PROSITE" id="PS00108">
    <property type="entry name" value="PROTEIN_KINASE_ST"/>
    <property type="match status" value="1"/>
</dbReference>
<evidence type="ECO:0000256" key="2">
    <source>
        <dbReference type="ARBA" id="ARBA00022679"/>
    </source>
</evidence>
<protein>
    <recommendedName>
        <fullName evidence="7">Protein kinase domain-containing protein</fullName>
    </recommendedName>
</protein>
<comment type="caution">
    <text evidence="8">The sequence shown here is derived from an EMBL/GenBank/DDBJ whole genome shotgun (WGS) entry which is preliminary data.</text>
</comment>
<evidence type="ECO:0000256" key="6">
    <source>
        <dbReference type="PROSITE-ProRule" id="PRU10141"/>
    </source>
</evidence>
<dbReference type="InterPro" id="IPR000719">
    <property type="entry name" value="Prot_kinase_dom"/>
</dbReference>
<proteinExistence type="predicted"/>
<dbReference type="PANTHER" id="PTHR44329">
    <property type="entry name" value="SERINE/THREONINE-PROTEIN KINASE TNNI3K-RELATED"/>
    <property type="match status" value="1"/>
</dbReference>
<keyword evidence="5 6" id="KW-0067">ATP-binding</keyword>
<evidence type="ECO:0000256" key="3">
    <source>
        <dbReference type="ARBA" id="ARBA00022741"/>
    </source>
</evidence>
<dbReference type="GO" id="GO:0005524">
    <property type="term" value="F:ATP binding"/>
    <property type="evidence" value="ECO:0007669"/>
    <property type="project" value="UniProtKB-UniRule"/>
</dbReference>